<dbReference type="PANTHER" id="PTHR28160:SF1">
    <property type="entry name" value="LARGE RIBOSOMAL SUBUNIT PROTEIN ML57"/>
    <property type="match status" value="1"/>
</dbReference>
<evidence type="ECO:0000259" key="1">
    <source>
        <dbReference type="Pfam" id="PF14622"/>
    </source>
</evidence>
<dbReference type="Proteomes" id="UP000178129">
    <property type="component" value="Unassembled WGS sequence"/>
</dbReference>
<evidence type="ECO:0000313" key="3">
    <source>
        <dbReference type="Proteomes" id="UP000178129"/>
    </source>
</evidence>
<dbReference type="FunCoup" id="A0A1E1JUR4">
    <property type="interactions" value="147"/>
</dbReference>
<reference evidence="3" key="1">
    <citation type="submission" date="2016-03" db="EMBL/GenBank/DDBJ databases">
        <authorList>
            <person name="Ploux O."/>
        </authorList>
    </citation>
    <scope>NUCLEOTIDE SEQUENCE [LARGE SCALE GENOMIC DNA]</scope>
    <source>
        <strain evidence="3">UK7</strain>
    </source>
</reference>
<dbReference type="GO" id="GO:0003735">
    <property type="term" value="F:structural constituent of ribosome"/>
    <property type="evidence" value="ECO:0007669"/>
    <property type="project" value="InterPro"/>
</dbReference>
<dbReference type="FunFam" id="1.10.1520.10:FF:000018">
    <property type="entry name" value="RNase III domain protein"/>
    <property type="match status" value="1"/>
</dbReference>
<comment type="caution">
    <text evidence="2">The sequence shown here is derived from an EMBL/GenBank/DDBJ whole genome shotgun (WGS) entry which is preliminary data.</text>
</comment>
<keyword evidence="3" id="KW-1185">Reference proteome</keyword>
<dbReference type="SUPFAM" id="SSF69065">
    <property type="entry name" value="RNase III domain-like"/>
    <property type="match status" value="1"/>
</dbReference>
<dbReference type="STRING" id="914237.A0A1E1JUR4"/>
<protein>
    <submittedName>
        <fullName evidence="2">Related to RNase III domain protein</fullName>
    </submittedName>
</protein>
<dbReference type="InterPro" id="IPR040030">
    <property type="entry name" value="Ribosomal_mL57"/>
</dbReference>
<proteinExistence type="predicted"/>
<dbReference type="GO" id="GO:0032543">
    <property type="term" value="P:mitochondrial translation"/>
    <property type="evidence" value="ECO:0007669"/>
    <property type="project" value="InterPro"/>
</dbReference>
<sequence length="257" mass="29137">MASHSTRRSLQTFVRKSRPLCECANSRTSSIRQFSISRPRKDAEYETEGEQRPRWSYTPQRMKAPYPYRIKETKKVWECNTDPKRLDRFYVDFLGRGGDKVLTDEIKWLAITHKSFDQGRRGFNDRLAFYGRRILNLQTNIALVQSPTAQKTQSLADPSDDRLPFAHPALEGLRNLTDAPINEILTKDRLGPFAAQLGMSQVMRWTPRNIDNLESSGIDVVLTTSLYAIIGAIALQRGGNVAASVVNENVLKPLGIL</sequence>
<gene>
    <name evidence="2" type="ORF">RCO7_02545</name>
</gene>
<accession>A0A1E1JUR4</accession>
<dbReference type="AlphaFoldDB" id="A0A1E1JUR4"/>
<dbReference type="Pfam" id="PF14622">
    <property type="entry name" value="Ribonucleas_3_3"/>
    <property type="match status" value="1"/>
</dbReference>
<dbReference type="GO" id="GO:0004525">
    <property type="term" value="F:ribonuclease III activity"/>
    <property type="evidence" value="ECO:0007669"/>
    <property type="project" value="InterPro"/>
</dbReference>
<dbReference type="PANTHER" id="PTHR28160">
    <property type="entry name" value="54S RIBOSOMAL PROTEIN L15, MITOCHONDRIAL"/>
    <property type="match status" value="1"/>
</dbReference>
<organism evidence="2 3">
    <name type="scientific">Rhynchosporium graminicola</name>
    <dbReference type="NCBI Taxonomy" id="2792576"/>
    <lineage>
        <taxon>Eukaryota</taxon>
        <taxon>Fungi</taxon>
        <taxon>Dikarya</taxon>
        <taxon>Ascomycota</taxon>
        <taxon>Pezizomycotina</taxon>
        <taxon>Leotiomycetes</taxon>
        <taxon>Helotiales</taxon>
        <taxon>Ploettnerulaceae</taxon>
        <taxon>Rhynchosporium</taxon>
    </lineage>
</organism>
<dbReference type="InterPro" id="IPR036389">
    <property type="entry name" value="RNase_III_sf"/>
</dbReference>
<dbReference type="InterPro" id="IPR000999">
    <property type="entry name" value="RNase_III_dom"/>
</dbReference>
<dbReference type="EMBL" id="FJUW01000003">
    <property type="protein sequence ID" value="CZS89519.1"/>
    <property type="molecule type" value="Genomic_DNA"/>
</dbReference>
<dbReference type="GO" id="GO:0006396">
    <property type="term" value="P:RNA processing"/>
    <property type="evidence" value="ECO:0007669"/>
    <property type="project" value="InterPro"/>
</dbReference>
<feature type="domain" description="RNase III" evidence="1">
    <location>
        <begin position="104"/>
        <end position="253"/>
    </location>
</feature>
<evidence type="ECO:0000313" key="2">
    <source>
        <dbReference type="EMBL" id="CZS89519.1"/>
    </source>
</evidence>
<dbReference type="Gene3D" id="1.10.1520.10">
    <property type="entry name" value="Ribonuclease III domain"/>
    <property type="match status" value="1"/>
</dbReference>
<dbReference type="GO" id="GO:0005762">
    <property type="term" value="C:mitochondrial large ribosomal subunit"/>
    <property type="evidence" value="ECO:0007669"/>
    <property type="project" value="InterPro"/>
</dbReference>
<name>A0A1E1JUR4_9HELO</name>
<dbReference type="InParanoid" id="A0A1E1JUR4"/>